<protein>
    <submittedName>
        <fullName evidence="1">Uncharacterized protein</fullName>
    </submittedName>
</protein>
<accession>A0AAD9ENG6</accession>
<evidence type="ECO:0000313" key="1">
    <source>
        <dbReference type="EMBL" id="KAK1850966.1"/>
    </source>
</evidence>
<keyword evidence="2" id="KW-1185">Reference proteome</keyword>
<name>A0AAD9ENG6_9PEZI</name>
<comment type="caution">
    <text evidence="1">The sequence shown here is derived from an EMBL/GenBank/DDBJ whole genome shotgun (WGS) entry which is preliminary data.</text>
</comment>
<proteinExistence type="predicted"/>
<organism evidence="1 2">
    <name type="scientific">Colletotrichum chrysophilum</name>
    <dbReference type="NCBI Taxonomy" id="1836956"/>
    <lineage>
        <taxon>Eukaryota</taxon>
        <taxon>Fungi</taxon>
        <taxon>Dikarya</taxon>
        <taxon>Ascomycota</taxon>
        <taxon>Pezizomycotina</taxon>
        <taxon>Sordariomycetes</taxon>
        <taxon>Hypocreomycetidae</taxon>
        <taxon>Glomerellales</taxon>
        <taxon>Glomerellaceae</taxon>
        <taxon>Colletotrichum</taxon>
        <taxon>Colletotrichum gloeosporioides species complex</taxon>
    </lineage>
</organism>
<dbReference type="Proteomes" id="UP001243330">
    <property type="component" value="Unassembled WGS sequence"/>
</dbReference>
<gene>
    <name evidence="1" type="ORF">CCHR01_06370</name>
</gene>
<reference evidence="1" key="1">
    <citation type="submission" date="2023-01" db="EMBL/GenBank/DDBJ databases">
        <title>Colletotrichum chrysophilum M932 genome sequence.</title>
        <authorList>
            <person name="Baroncelli R."/>
        </authorList>
    </citation>
    <scope>NUCLEOTIDE SEQUENCE</scope>
    <source>
        <strain evidence="1">M932</strain>
    </source>
</reference>
<sequence>MLSICLLHPASEPKHTNISSTPRLPAEIPRIERTHNLRGHPAISLLMHESCHPVDAN</sequence>
<dbReference type="EMBL" id="JAQOWY010000106">
    <property type="protein sequence ID" value="KAK1850966.1"/>
    <property type="molecule type" value="Genomic_DNA"/>
</dbReference>
<evidence type="ECO:0000313" key="2">
    <source>
        <dbReference type="Proteomes" id="UP001243330"/>
    </source>
</evidence>
<dbReference type="AlphaFoldDB" id="A0AAD9ENG6"/>